<keyword evidence="1" id="KW-1133">Transmembrane helix</keyword>
<name>A0ABT7QT12_9BACT</name>
<dbReference type="PANTHER" id="PTHR42852:SF17">
    <property type="entry name" value="THIOREDOXIN-LIKE PROTEIN HI_1115"/>
    <property type="match status" value="1"/>
</dbReference>
<proteinExistence type="predicted"/>
<dbReference type="Proteomes" id="UP001169066">
    <property type="component" value="Unassembled WGS sequence"/>
</dbReference>
<gene>
    <name evidence="3" type="ORF">PF327_08455</name>
</gene>
<dbReference type="PANTHER" id="PTHR42852">
    <property type="entry name" value="THIOL:DISULFIDE INTERCHANGE PROTEIN DSBE"/>
    <property type="match status" value="1"/>
</dbReference>
<keyword evidence="1" id="KW-0472">Membrane</keyword>
<comment type="caution">
    <text evidence="3">The sequence shown here is derived from an EMBL/GenBank/DDBJ whole genome shotgun (WGS) entry which is preliminary data.</text>
</comment>
<reference evidence="3" key="1">
    <citation type="submission" date="2023-01" db="EMBL/GenBank/DDBJ databases">
        <title>Sulfurovum sp. XTW-4 genome assembly.</title>
        <authorList>
            <person name="Wang J."/>
        </authorList>
    </citation>
    <scope>NUCLEOTIDE SEQUENCE</scope>
    <source>
        <strain evidence="3">XTW-4</strain>
    </source>
</reference>
<keyword evidence="1" id="KW-0812">Transmembrane</keyword>
<dbReference type="PROSITE" id="PS51352">
    <property type="entry name" value="THIOREDOXIN_2"/>
    <property type="match status" value="1"/>
</dbReference>
<sequence length="165" mass="18494">MNKEKIRSTIKEITIALVLLVIVSQLISYIRAPDLGSNQLPQIKERLIDGSTFSTENGKPLLIHFWAISCPVCKLEASNIEVVSKEYEVLTIAINSGSNANVQAYMQENGLSFKVLNDTEGVWSKAFKIEVFPTTFIYDAKGKLRFTEVGYMTTAGLLARMEWIQ</sequence>
<dbReference type="InterPro" id="IPR050553">
    <property type="entry name" value="Thioredoxin_ResA/DsbE_sf"/>
</dbReference>
<feature type="domain" description="Thioredoxin" evidence="2">
    <location>
        <begin position="21"/>
        <end position="165"/>
    </location>
</feature>
<evidence type="ECO:0000313" key="4">
    <source>
        <dbReference type="Proteomes" id="UP001169066"/>
    </source>
</evidence>
<dbReference type="InterPro" id="IPR000866">
    <property type="entry name" value="AhpC/TSA"/>
</dbReference>
<dbReference type="InterPro" id="IPR036249">
    <property type="entry name" value="Thioredoxin-like_sf"/>
</dbReference>
<organism evidence="3 4">
    <name type="scientific">Sulfurovum xiamenensis</name>
    <dbReference type="NCBI Taxonomy" id="3019066"/>
    <lineage>
        <taxon>Bacteria</taxon>
        <taxon>Pseudomonadati</taxon>
        <taxon>Campylobacterota</taxon>
        <taxon>Epsilonproteobacteria</taxon>
        <taxon>Campylobacterales</taxon>
        <taxon>Sulfurovaceae</taxon>
        <taxon>Sulfurovum</taxon>
    </lineage>
</organism>
<evidence type="ECO:0000313" key="3">
    <source>
        <dbReference type="EMBL" id="MDM5264223.1"/>
    </source>
</evidence>
<protein>
    <submittedName>
        <fullName evidence="3">Redoxin domain-containing protein</fullName>
    </submittedName>
</protein>
<evidence type="ECO:0000256" key="1">
    <source>
        <dbReference type="SAM" id="Phobius"/>
    </source>
</evidence>
<feature type="transmembrane region" description="Helical" evidence="1">
    <location>
        <begin position="12"/>
        <end position="30"/>
    </location>
</feature>
<dbReference type="Pfam" id="PF00578">
    <property type="entry name" value="AhpC-TSA"/>
    <property type="match status" value="1"/>
</dbReference>
<dbReference type="InterPro" id="IPR013766">
    <property type="entry name" value="Thioredoxin_domain"/>
</dbReference>
<dbReference type="EMBL" id="JAQIBC010000006">
    <property type="protein sequence ID" value="MDM5264223.1"/>
    <property type="molecule type" value="Genomic_DNA"/>
</dbReference>
<accession>A0ABT7QT12</accession>
<dbReference type="Gene3D" id="3.40.30.10">
    <property type="entry name" value="Glutaredoxin"/>
    <property type="match status" value="1"/>
</dbReference>
<keyword evidence="4" id="KW-1185">Reference proteome</keyword>
<dbReference type="SUPFAM" id="SSF52833">
    <property type="entry name" value="Thioredoxin-like"/>
    <property type="match status" value="1"/>
</dbReference>
<dbReference type="RefSeq" id="WP_289402145.1">
    <property type="nucleotide sequence ID" value="NZ_JAQIBC010000006.1"/>
</dbReference>
<evidence type="ECO:0000259" key="2">
    <source>
        <dbReference type="PROSITE" id="PS51352"/>
    </source>
</evidence>